<keyword evidence="2" id="KW-1185">Reference proteome</keyword>
<accession>A0A1I8H316</accession>
<evidence type="ECO:0000256" key="1">
    <source>
        <dbReference type="SAM" id="MobiDB-lite"/>
    </source>
</evidence>
<evidence type="ECO:0000313" key="3">
    <source>
        <dbReference type="WBParaSite" id="maker-uti_cns_0004126-snap-gene-0.9-mRNA-1"/>
    </source>
</evidence>
<dbReference type="PANTHER" id="PTHR13891:SF1">
    <property type="entry name" value="CYTOCHROME C OXIDASE ASSEMBLY FACTOR 7"/>
    <property type="match status" value="1"/>
</dbReference>
<dbReference type="AlphaFoldDB" id="A0A1I8H316"/>
<dbReference type="Gene3D" id="1.25.40.10">
    <property type="entry name" value="Tetratricopeptide repeat domain"/>
    <property type="match status" value="1"/>
</dbReference>
<reference evidence="3" key="1">
    <citation type="submission" date="2016-11" db="UniProtKB">
        <authorList>
            <consortium name="WormBaseParasite"/>
        </authorList>
    </citation>
    <scope>IDENTIFICATION</scope>
</reference>
<dbReference type="InterPro" id="IPR011990">
    <property type="entry name" value="TPR-like_helical_dom_sf"/>
</dbReference>
<dbReference type="SUPFAM" id="SSF81901">
    <property type="entry name" value="HCP-like"/>
    <property type="match status" value="1"/>
</dbReference>
<dbReference type="InterPro" id="IPR040239">
    <property type="entry name" value="HcpB-like"/>
</dbReference>
<dbReference type="Proteomes" id="UP000095280">
    <property type="component" value="Unplaced"/>
</dbReference>
<name>A0A1I8H316_9PLAT</name>
<organism evidence="2 3">
    <name type="scientific">Macrostomum lignano</name>
    <dbReference type="NCBI Taxonomy" id="282301"/>
    <lineage>
        <taxon>Eukaryota</taxon>
        <taxon>Metazoa</taxon>
        <taxon>Spiralia</taxon>
        <taxon>Lophotrochozoa</taxon>
        <taxon>Platyhelminthes</taxon>
        <taxon>Rhabditophora</taxon>
        <taxon>Macrostomorpha</taxon>
        <taxon>Macrostomida</taxon>
        <taxon>Macrostomidae</taxon>
        <taxon>Macrostomum</taxon>
    </lineage>
</organism>
<feature type="compositionally biased region" description="Polar residues" evidence="1">
    <location>
        <begin position="254"/>
        <end position="264"/>
    </location>
</feature>
<sequence length="272" mass="29557">RLRHQTMSKKPEEDDDPILEAAADYDPANPDHGLIELKTESELVEQMRERGFQFSYACYQDGNKDACHSLGQWLSMWRKQPAEGAAVFKHNCDLHGHAESCFKYANYKRNGPHGHPVGAPAHPDCDPAEANAYYDRACNRLLHRRSCICLARSRLLDGGRSAGSLEAGMALLRRACLGPGDRDGVGLACVSAAVECLQAGQAAEARKLAGTACDAGDGAGCGLLAVMMRRGDGGPTDVDEANRLSQRAKGMNSEYGQFLQQAKARQNRREAL</sequence>
<evidence type="ECO:0000313" key="2">
    <source>
        <dbReference type="Proteomes" id="UP000095280"/>
    </source>
</evidence>
<dbReference type="GO" id="GO:0005758">
    <property type="term" value="C:mitochondrial intermembrane space"/>
    <property type="evidence" value="ECO:0007669"/>
    <property type="project" value="TreeGrafter"/>
</dbReference>
<protein>
    <submittedName>
        <fullName evidence="3">Sel1 repeat-containing protein 1</fullName>
    </submittedName>
</protein>
<dbReference type="PANTHER" id="PTHR13891">
    <property type="entry name" value="CYTOCHROME C OXIDASE ASSEMBLY FACTOR 7"/>
    <property type="match status" value="1"/>
</dbReference>
<dbReference type="WBParaSite" id="maker-uti_cns_0004126-snap-gene-0.9-mRNA-1">
    <property type="protein sequence ID" value="maker-uti_cns_0004126-snap-gene-0.9-mRNA-1"/>
    <property type="gene ID" value="maker-uti_cns_0004126-snap-gene-0.9"/>
</dbReference>
<proteinExistence type="predicted"/>
<feature type="region of interest" description="Disordered" evidence="1">
    <location>
        <begin position="250"/>
        <end position="272"/>
    </location>
</feature>